<dbReference type="InterPro" id="IPR011051">
    <property type="entry name" value="RmlC_Cupin_sf"/>
</dbReference>
<dbReference type="PANTHER" id="PTHR43346:SF1">
    <property type="entry name" value="QUERCETIN 2,3-DIOXYGENASE-RELATED"/>
    <property type="match status" value="1"/>
</dbReference>
<dbReference type="InterPro" id="IPR013096">
    <property type="entry name" value="Cupin_2"/>
</dbReference>
<gene>
    <name evidence="2" type="ordered locus">Dester_0473</name>
</gene>
<dbReference type="SUPFAM" id="SSF51182">
    <property type="entry name" value="RmlC-like cupins"/>
    <property type="match status" value="1"/>
</dbReference>
<protein>
    <submittedName>
        <fullName evidence="2">Cupin 2 conserved barrel domain protein</fullName>
    </submittedName>
</protein>
<evidence type="ECO:0000313" key="2">
    <source>
        <dbReference type="EMBL" id="ADY73127.1"/>
    </source>
</evidence>
<reference evidence="2 3" key="1">
    <citation type="journal article" date="2011" name="Stand. Genomic Sci.">
        <title>Complete genome sequence of the thermophilic sulfur-reducer Desulfurobacterium thermolithotrophum type strain (BSA(T)) from a deep-sea hydrothermal vent.</title>
        <authorList>
            <person name="Goker M."/>
            <person name="Daligault H."/>
            <person name="Mwirichia R."/>
            <person name="Lapidus A."/>
            <person name="Lucas S."/>
            <person name="Deshpande S."/>
            <person name="Pagani I."/>
            <person name="Tapia R."/>
            <person name="Cheng J.F."/>
            <person name="Goodwin L."/>
            <person name="Pitluck S."/>
            <person name="Liolios K."/>
            <person name="Ivanova N."/>
            <person name="Mavromatis K."/>
            <person name="Mikhailova N."/>
            <person name="Pati A."/>
            <person name="Chen A."/>
            <person name="Palaniappan K."/>
            <person name="Han C."/>
            <person name="Land M."/>
            <person name="Hauser L."/>
            <person name="Pan C."/>
            <person name="Brambilla E.M."/>
            <person name="Rohde M."/>
            <person name="Spring S."/>
            <person name="Sikorski J."/>
            <person name="Wirth R."/>
            <person name="Detter J.C."/>
            <person name="Woyke T."/>
            <person name="Bristow J."/>
            <person name="Eisen J.A."/>
            <person name="Markowitz V."/>
            <person name="Hugenholtz P."/>
            <person name="Kyrpides N.C."/>
            <person name="Klenk H.P."/>
        </authorList>
    </citation>
    <scope>NUCLEOTIDE SEQUENCE [LARGE SCALE GENOMIC DNA]</scope>
    <source>
        <strain evidence="3">DSM 11699 / BSA</strain>
    </source>
</reference>
<dbReference type="HOGENOM" id="CLU_161240_1_0_0"/>
<reference evidence="3" key="2">
    <citation type="submission" date="2011-02" db="EMBL/GenBank/DDBJ databases">
        <title>The complete genome of Desulfurobacterium thermolithotrophum DSM 11699.</title>
        <authorList>
            <consortium name="US DOE Joint Genome Institute (JGI-PGF)"/>
            <person name="Lucas S."/>
            <person name="Copeland A."/>
            <person name="Lapidus A."/>
            <person name="Bruce D."/>
            <person name="Goodwin L."/>
            <person name="Pitluck S."/>
            <person name="Kyrpides N."/>
            <person name="Mavromatis K."/>
            <person name="Pagani I."/>
            <person name="Ivanova N."/>
            <person name="Mikhailova N."/>
            <person name="Daligault H."/>
            <person name="Detter J.C."/>
            <person name="Tapia R."/>
            <person name="Han C."/>
            <person name="Land M."/>
            <person name="Hauser L."/>
            <person name="Markowitz V."/>
            <person name="Cheng J.-F."/>
            <person name="Hugenholtz P."/>
            <person name="Woyke T."/>
            <person name="Wu D."/>
            <person name="Spring S."/>
            <person name="Brambilla E."/>
            <person name="Klenk H.-P."/>
            <person name="Eisen J.A."/>
        </authorList>
    </citation>
    <scope>NUCLEOTIDE SEQUENCE [LARGE SCALE GENOMIC DNA]</scope>
    <source>
        <strain evidence="3">DSM 11699 / BSA</strain>
    </source>
</reference>
<dbReference type="InterPro" id="IPR014710">
    <property type="entry name" value="RmlC-like_jellyroll"/>
</dbReference>
<keyword evidence="3" id="KW-1185">Reference proteome</keyword>
<dbReference type="Pfam" id="PF07883">
    <property type="entry name" value="Cupin_2"/>
    <property type="match status" value="1"/>
</dbReference>
<evidence type="ECO:0000259" key="1">
    <source>
        <dbReference type="Pfam" id="PF07883"/>
    </source>
</evidence>
<accession>F0S2Q5</accession>
<dbReference type="RefSeq" id="WP_013638085.1">
    <property type="nucleotide sequence ID" value="NC_015185.1"/>
</dbReference>
<proteinExistence type="predicted"/>
<dbReference type="OrthoDB" id="116921at2"/>
<dbReference type="InterPro" id="IPR052538">
    <property type="entry name" value="Flavonoid_dioxygenase-like"/>
</dbReference>
<dbReference type="EMBL" id="CP002543">
    <property type="protein sequence ID" value="ADY73127.1"/>
    <property type="molecule type" value="Genomic_DNA"/>
</dbReference>
<evidence type="ECO:0000313" key="3">
    <source>
        <dbReference type="Proteomes" id="UP000007102"/>
    </source>
</evidence>
<name>F0S2Q5_DESTD</name>
<dbReference type="Proteomes" id="UP000007102">
    <property type="component" value="Chromosome"/>
</dbReference>
<dbReference type="STRING" id="868864.Dester_0473"/>
<dbReference type="KEGG" id="dte:Dester_0473"/>
<dbReference type="Gene3D" id="2.60.120.10">
    <property type="entry name" value="Jelly Rolls"/>
    <property type="match status" value="1"/>
</dbReference>
<dbReference type="AlphaFoldDB" id="F0S2Q5"/>
<dbReference type="InParanoid" id="F0S2Q5"/>
<feature type="domain" description="Cupin type-2" evidence="1">
    <location>
        <begin position="40"/>
        <end position="107"/>
    </location>
</feature>
<dbReference type="PANTHER" id="PTHR43346">
    <property type="entry name" value="LIGAND BINDING DOMAIN PROTEIN, PUTATIVE (AFU_ORTHOLOGUE AFUA_6G14370)-RELATED"/>
    <property type="match status" value="1"/>
</dbReference>
<sequence>MAFFYKKKEIKFEPHPKFEGVGFALLIDGKKDPRLSVSMLAIEPGVEIPIHIHETQADSIYVLEGKGEVYINGEWQEIDAGDYVLIPPGEKHGVRSTGSIPLKLFIVHTPPLF</sequence>
<organism evidence="2 3">
    <name type="scientific">Desulfurobacterium thermolithotrophum (strain DSM 11699 / BSA)</name>
    <dbReference type="NCBI Taxonomy" id="868864"/>
    <lineage>
        <taxon>Bacteria</taxon>
        <taxon>Pseudomonadati</taxon>
        <taxon>Aquificota</taxon>
        <taxon>Aquificia</taxon>
        <taxon>Desulfurobacteriales</taxon>
        <taxon>Desulfurobacteriaceae</taxon>
        <taxon>Desulfurobacterium</taxon>
    </lineage>
</organism>
<dbReference type="eggNOG" id="COG1917">
    <property type="taxonomic scope" value="Bacteria"/>
</dbReference>